<keyword evidence="1" id="KW-0812">Transmembrane</keyword>
<evidence type="ECO:0000256" key="1">
    <source>
        <dbReference type="SAM" id="Phobius"/>
    </source>
</evidence>
<keyword evidence="1" id="KW-1133">Transmembrane helix</keyword>
<gene>
    <name evidence="2" type="ORF">MAR_035760</name>
</gene>
<evidence type="ECO:0000313" key="2">
    <source>
        <dbReference type="EMBL" id="WAR10684.1"/>
    </source>
</evidence>
<sequence length="167" mass="18561">MKPQIGNLKDSEGQVWNGVKETKTGSRTLLVVGACVFLALMTAAILGSVYLGYSLHPLGLTGKQQTYTADFYQDGHHVVKETLVITERESMYAATNGTVVKDYETGFLVYKMDHLPGCYLTTFNMSDKDNYSSNGQQQIPRMTVRWLKEQQTMSSSYVPADADVQSL</sequence>
<accession>A0ABY7EQK6</accession>
<keyword evidence="1" id="KW-0472">Membrane</keyword>
<dbReference type="Proteomes" id="UP001164746">
    <property type="component" value="Chromosome 7"/>
</dbReference>
<keyword evidence="3" id="KW-1185">Reference proteome</keyword>
<name>A0ABY7EQK6_MYAAR</name>
<feature type="transmembrane region" description="Helical" evidence="1">
    <location>
        <begin position="29"/>
        <end position="53"/>
    </location>
</feature>
<proteinExistence type="predicted"/>
<organism evidence="2 3">
    <name type="scientific">Mya arenaria</name>
    <name type="common">Soft-shell clam</name>
    <dbReference type="NCBI Taxonomy" id="6604"/>
    <lineage>
        <taxon>Eukaryota</taxon>
        <taxon>Metazoa</taxon>
        <taxon>Spiralia</taxon>
        <taxon>Lophotrochozoa</taxon>
        <taxon>Mollusca</taxon>
        <taxon>Bivalvia</taxon>
        <taxon>Autobranchia</taxon>
        <taxon>Heteroconchia</taxon>
        <taxon>Euheterodonta</taxon>
        <taxon>Imparidentia</taxon>
        <taxon>Neoheterodontei</taxon>
        <taxon>Myida</taxon>
        <taxon>Myoidea</taxon>
        <taxon>Myidae</taxon>
        <taxon>Mya</taxon>
    </lineage>
</organism>
<reference evidence="2" key="1">
    <citation type="submission" date="2022-11" db="EMBL/GenBank/DDBJ databases">
        <title>Centuries of genome instability and evolution in soft-shell clam transmissible cancer (bioRxiv).</title>
        <authorList>
            <person name="Hart S.F.M."/>
            <person name="Yonemitsu M.A."/>
            <person name="Giersch R.M."/>
            <person name="Beal B.F."/>
            <person name="Arriagada G."/>
            <person name="Davis B.W."/>
            <person name="Ostrander E.A."/>
            <person name="Goff S.P."/>
            <person name="Metzger M.J."/>
        </authorList>
    </citation>
    <scope>NUCLEOTIDE SEQUENCE</scope>
    <source>
        <strain evidence="2">MELC-2E11</strain>
        <tissue evidence="2">Siphon/mantle</tissue>
    </source>
</reference>
<protein>
    <submittedName>
        <fullName evidence="2">Uncharacterized protein</fullName>
    </submittedName>
</protein>
<dbReference type="EMBL" id="CP111018">
    <property type="protein sequence ID" value="WAR10684.1"/>
    <property type="molecule type" value="Genomic_DNA"/>
</dbReference>
<evidence type="ECO:0000313" key="3">
    <source>
        <dbReference type="Proteomes" id="UP001164746"/>
    </source>
</evidence>